<dbReference type="Pfam" id="PF00646">
    <property type="entry name" value="F-box"/>
    <property type="match status" value="1"/>
</dbReference>
<evidence type="ECO:0008006" key="5">
    <source>
        <dbReference type="Google" id="ProtNLM"/>
    </source>
</evidence>
<dbReference type="OrthoDB" id="1519185at2759"/>
<dbReference type="PANTHER" id="PTHR44259:SF15">
    <property type="entry name" value="F-BOX PROTEIN KIB2-RELATED"/>
    <property type="match status" value="1"/>
</dbReference>
<feature type="domain" description="F-box" evidence="1">
    <location>
        <begin position="16"/>
        <end position="50"/>
    </location>
</feature>
<feature type="domain" description="KIB1-4 beta-propeller" evidence="2">
    <location>
        <begin position="77"/>
        <end position="371"/>
    </location>
</feature>
<organism evidence="3 4">
    <name type="scientific">Ziziphus jujuba var. spinosa</name>
    <dbReference type="NCBI Taxonomy" id="714518"/>
    <lineage>
        <taxon>Eukaryota</taxon>
        <taxon>Viridiplantae</taxon>
        <taxon>Streptophyta</taxon>
        <taxon>Embryophyta</taxon>
        <taxon>Tracheophyta</taxon>
        <taxon>Spermatophyta</taxon>
        <taxon>Magnoliopsida</taxon>
        <taxon>eudicotyledons</taxon>
        <taxon>Gunneridae</taxon>
        <taxon>Pentapetalae</taxon>
        <taxon>rosids</taxon>
        <taxon>fabids</taxon>
        <taxon>Rosales</taxon>
        <taxon>Rhamnaceae</taxon>
        <taxon>Paliureae</taxon>
        <taxon>Ziziphus</taxon>
    </lineage>
</organism>
<dbReference type="EMBL" id="JAEACU010000005">
    <property type="protein sequence ID" value="KAH7529188.1"/>
    <property type="molecule type" value="Genomic_DNA"/>
</dbReference>
<dbReference type="InterPro" id="IPR036047">
    <property type="entry name" value="F-box-like_dom_sf"/>
</dbReference>
<dbReference type="Pfam" id="PF03478">
    <property type="entry name" value="Beta-prop_KIB1-4"/>
    <property type="match status" value="1"/>
</dbReference>
<evidence type="ECO:0000259" key="1">
    <source>
        <dbReference type="Pfam" id="PF00646"/>
    </source>
</evidence>
<evidence type="ECO:0000313" key="3">
    <source>
        <dbReference type="EMBL" id="KAH7529188.1"/>
    </source>
</evidence>
<dbReference type="InterPro" id="IPR005174">
    <property type="entry name" value="KIB1-4_b-propeller"/>
</dbReference>
<reference evidence="3" key="1">
    <citation type="journal article" date="2021" name="Front. Plant Sci.">
        <title>Chromosome-Scale Genome Assembly for Chinese Sour Jujube and Insights Into Its Genome Evolution and Domestication Signature.</title>
        <authorList>
            <person name="Shen L.-Y."/>
            <person name="Luo H."/>
            <person name="Wang X.-L."/>
            <person name="Wang X.-M."/>
            <person name="Qiu X.-J."/>
            <person name="Liu H."/>
            <person name="Zhou S.-S."/>
            <person name="Jia K.-H."/>
            <person name="Nie S."/>
            <person name="Bao Y.-T."/>
            <person name="Zhang R.-G."/>
            <person name="Yun Q.-Z."/>
            <person name="Chai Y.-H."/>
            <person name="Lu J.-Y."/>
            <person name="Li Y."/>
            <person name="Zhao S.-W."/>
            <person name="Mao J.-F."/>
            <person name="Jia S.-G."/>
            <person name="Mao Y.-M."/>
        </authorList>
    </citation>
    <scope>NUCLEOTIDE SEQUENCE</scope>
    <source>
        <strain evidence="3">AT0</strain>
        <tissue evidence="3">Leaf</tissue>
    </source>
</reference>
<dbReference type="Proteomes" id="UP000813462">
    <property type="component" value="Unassembled WGS sequence"/>
</dbReference>
<proteinExistence type="predicted"/>
<dbReference type="InterPro" id="IPR001810">
    <property type="entry name" value="F-box_dom"/>
</dbReference>
<comment type="caution">
    <text evidence="3">The sequence shown here is derived from an EMBL/GenBank/DDBJ whole genome shotgun (WGS) entry which is preliminary data.</text>
</comment>
<dbReference type="Gene3D" id="1.20.1280.50">
    <property type="match status" value="1"/>
</dbReference>
<protein>
    <recommendedName>
        <fullName evidence="5">F-box domain-containing protein</fullName>
    </recommendedName>
</protein>
<dbReference type="CDD" id="cd09917">
    <property type="entry name" value="F-box_SF"/>
    <property type="match status" value="1"/>
</dbReference>
<dbReference type="AlphaFoldDB" id="A0A978VFP9"/>
<sequence length="406" mass="47363">MAASDRKKEKIITANWSNLVGELLELILKRLGFLDIVHFRAVCSSWNRVARFYITSPIYFPLMPQTPLLMFRKNRRFFNLSDSRTYKTTRKQRQGRLGFYDYEDSWFVGSSYGWLVIFIKKLKVLHILNPLSFERIQIQLPSNMSKDIRFIFKAIISCDLCRRSTSSSSKSFCIVVCGTFQDKLGFLMHEDTTTTATTTTATTKTSITTTTSTTHLVGDGHQIYIDIICHNGMLYALSYVGLVEVWDFLSHPFPRKVLDIEFSPTVTRLIRKNCKLSRTKSYLVESMGELWFVLPIGESVKSMEFVVHKLDYGKKTWVNLDNLSNQALFISKNECISVLTRDLPEVRENFIYFIIEYWEKKTKKYRVGIYNFKEKEMVDLPEHMKSCTSNSLLFWIVPNPWIVRSM</sequence>
<dbReference type="InterPro" id="IPR050942">
    <property type="entry name" value="F-box_BR-signaling"/>
</dbReference>
<name>A0A978VFP9_ZIZJJ</name>
<dbReference type="SUPFAM" id="SSF81383">
    <property type="entry name" value="F-box domain"/>
    <property type="match status" value="1"/>
</dbReference>
<evidence type="ECO:0000313" key="4">
    <source>
        <dbReference type="Proteomes" id="UP000813462"/>
    </source>
</evidence>
<gene>
    <name evidence="3" type="ORF">FEM48_Zijuj05G0157900</name>
</gene>
<evidence type="ECO:0000259" key="2">
    <source>
        <dbReference type="Pfam" id="PF03478"/>
    </source>
</evidence>
<accession>A0A978VFP9</accession>
<dbReference type="PANTHER" id="PTHR44259">
    <property type="entry name" value="OS07G0183000 PROTEIN-RELATED"/>
    <property type="match status" value="1"/>
</dbReference>